<evidence type="ECO:0000256" key="1">
    <source>
        <dbReference type="SAM" id="MobiDB-lite"/>
    </source>
</evidence>
<dbReference type="AlphaFoldDB" id="A0A1E3WCB2"/>
<evidence type="ECO:0000259" key="2">
    <source>
        <dbReference type="Pfam" id="PF05170"/>
    </source>
</evidence>
<dbReference type="Pfam" id="PF05170">
    <property type="entry name" value="AsmA"/>
    <property type="match status" value="1"/>
</dbReference>
<dbReference type="GO" id="GO:0090313">
    <property type="term" value="P:regulation of protein targeting to membrane"/>
    <property type="evidence" value="ECO:0007669"/>
    <property type="project" value="TreeGrafter"/>
</dbReference>
<protein>
    <recommendedName>
        <fullName evidence="2">AsmA domain-containing protein</fullName>
    </recommendedName>
</protein>
<dbReference type="Proteomes" id="UP000095042">
    <property type="component" value="Unassembled WGS sequence"/>
</dbReference>
<feature type="region of interest" description="Disordered" evidence="1">
    <location>
        <begin position="298"/>
        <end position="324"/>
    </location>
</feature>
<keyword evidence="4" id="KW-1185">Reference proteome</keyword>
<evidence type="ECO:0000313" key="4">
    <source>
        <dbReference type="Proteomes" id="UP000095042"/>
    </source>
</evidence>
<dbReference type="PANTHER" id="PTHR30441">
    <property type="entry name" value="DUF748 DOMAIN-CONTAINING PROTEIN"/>
    <property type="match status" value="1"/>
</dbReference>
<name>A0A1E3WCB2_9HYPH</name>
<proteinExistence type="predicted"/>
<accession>A0A1E3WCB2</accession>
<evidence type="ECO:0000313" key="3">
    <source>
        <dbReference type="EMBL" id="ODS03370.1"/>
    </source>
</evidence>
<dbReference type="GO" id="GO:0005886">
    <property type="term" value="C:plasma membrane"/>
    <property type="evidence" value="ECO:0007669"/>
    <property type="project" value="TreeGrafter"/>
</dbReference>
<dbReference type="InterPro" id="IPR007844">
    <property type="entry name" value="AsmA"/>
</dbReference>
<reference evidence="3 4" key="1">
    <citation type="journal article" date="2016" name="Environ. Microbiol.">
        <title>New Methyloceanibacter diversity from North Sea sediments includes methanotroph containing solely the soluble methane monooxygenase.</title>
        <authorList>
            <person name="Vekeman B."/>
            <person name="Kerckhof F.M."/>
            <person name="Cremers G."/>
            <person name="de Vos P."/>
            <person name="Vandamme P."/>
            <person name="Boon N."/>
            <person name="Op den Camp H.J."/>
            <person name="Heylen K."/>
        </authorList>
    </citation>
    <scope>NUCLEOTIDE SEQUENCE [LARGE SCALE GENOMIC DNA]</scope>
    <source>
        <strain evidence="3 4">R-67177</strain>
    </source>
</reference>
<dbReference type="InterPro" id="IPR052894">
    <property type="entry name" value="AsmA-related"/>
</dbReference>
<sequence>MRITASAPGMLEAPVSVSGTASYKNDTVTLTQFSAKSGDKTLSGTAVYKDDTATLSQFTATMGRDTFAGNAVYKDNIVTINPLRANVRGTVLAGQVSANLANQVPYVVAALAAKTLDVNAMTGIAKSKPSTGGGGGGGGGKKATAGWSNDKIDFSPLKAVNGKFNISAEQLIYDQIVVAPVTLQAVLNGGKLNATLSKFKLYDGTGDIAIAVDASGKTPAQRVKLSLAKFDAYPFLRDAAGFERLQGRGTVSMDLSGYGASQRAIVSALSGNANLEFANGAIRGVNIAKMIRSLGTGVSRDGKATKQRRRISPRSARPSRLPRVRPRPRTCIWLDRSCA</sequence>
<dbReference type="PANTHER" id="PTHR30441:SF4">
    <property type="entry name" value="PROTEIN ASMA"/>
    <property type="match status" value="1"/>
</dbReference>
<dbReference type="EMBL" id="LPWD01000120">
    <property type="protein sequence ID" value="ODS03370.1"/>
    <property type="molecule type" value="Genomic_DNA"/>
</dbReference>
<comment type="caution">
    <text evidence="3">The sequence shown here is derived from an EMBL/GenBank/DDBJ whole genome shotgun (WGS) entry which is preliminary data.</text>
</comment>
<feature type="domain" description="AsmA" evidence="2">
    <location>
        <begin position="48"/>
        <end position="297"/>
    </location>
</feature>
<gene>
    <name evidence="3" type="ORF">AUC71_10065</name>
</gene>
<organism evidence="3 4">
    <name type="scientific">Methyloceanibacter marginalis</name>
    <dbReference type="NCBI Taxonomy" id="1774971"/>
    <lineage>
        <taxon>Bacteria</taxon>
        <taxon>Pseudomonadati</taxon>
        <taxon>Pseudomonadota</taxon>
        <taxon>Alphaproteobacteria</taxon>
        <taxon>Hyphomicrobiales</taxon>
        <taxon>Hyphomicrobiaceae</taxon>
        <taxon>Methyloceanibacter</taxon>
    </lineage>
</organism>